<gene>
    <name evidence="1" type="ORF">SAMN02799620_04244</name>
</gene>
<dbReference type="PRINTS" id="PR00081">
    <property type="entry name" value="GDHRDH"/>
</dbReference>
<dbReference type="Pfam" id="PF00106">
    <property type="entry name" value="adh_short"/>
    <property type="match status" value="1"/>
</dbReference>
<dbReference type="RefSeq" id="WP_090360729.1">
    <property type="nucleotide sequence ID" value="NZ_FMUB01000009.1"/>
</dbReference>
<dbReference type="AlphaFoldDB" id="A0A1G4WQ67"/>
<protein>
    <submittedName>
        <fullName evidence="1">NAD(P)-dependent dehydrogenase, short-chain alcohol dehydrogenase family</fullName>
    </submittedName>
</protein>
<accession>A0A1G4WQ67</accession>
<dbReference type="InterPro" id="IPR002347">
    <property type="entry name" value="SDR_fam"/>
</dbReference>
<organism evidence="1 2">
    <name type="scientific">Mycolicibacterium fluoranthenivorans</name>
    <dbReference type="NCBI Taxonomy" id="258505"/>
    <lineage>
        <taxon>Bacteria</taxon>
        <taxon>Bacillati</taxon>
        <taxon>Actinomycetota</taxon>
        <taxon>Actinomycetes</taxon>
        <taxon>Mycobacteriales</taxon>
        <taxon>Mycobacteriaceae</taxon>
        <taxon>Mycolicibacterium</taxon>
    </lineage>
</organism>
<reference evidence="2" key="1">
    <citation type="submission" date="2016-10" db="EMBL/GenBank/DDBJ databases">
        <authorList>
            <person name="Varghese N."/>
            <person name="Submissions S."/>
        </authorList>
    </citation>
    <scope>NUCLEOTIDE SEQUENCE [LARGE SCALE GENOMIC DNA]</scope>
    <source>
        <strain evidence="2">UNC267MFSha1.1M11</strain>
    </source>
</reference>
<dbReference type="EMBL" id="FMUB01000009">
    <property type="protein sequence ID" value="SCX27200.1"/>
    <property type="molecule type" value="Genomic_DNA"/>
</dbReference>
<evidence type="ECO:0000313" key="2">
    <source>
        <dbReference type="Proteomes" id="UP000199707"/>
    </source>
</evidence>
<evidence type="ECO:0000313" key="1">
    <source>
        <dbReference type="EMBL" id="SCX27200.1"/>
    </source>
</evidence>
<name>A0A1G4WQ67_9MYCO</name>
<dbReference type="InterPro" id="IPR036291">
    <property type="entry name" value="NAD(P)-bd_dom_sf"/>
</dbReference>
<dbReference type="PANTHER" id="PTHR44147">
    <property type="entry name" value="DEHYDROGENASE/REDUCTASE SDR FAMILY MEMBER 1"/>
    <property type="match status" value="1"/>
</dbReference>
<sequence length="304" mass="32491">MTPRSLRGRVAVVAGATRGAGRGIAAGLGEAGATVICTGRSSVTGNESSDYRRPETIEETAALVTELGGTGLAIQVDHLDAAQVRGLARRLDAEFGAIDILVNDIWGAEVLKGPPSTWGRPLWEHDLDDGLRILRLGIDTHLITSHCLMPLLVARPGGLVVEITDGTVEYNAENYRLSVFYDLAKVAVNRLAYSQGHELREFGATAVAVTPGWLRSEMMLDAYGVSEADWLHALDIERSDGYPAAPPGFAQSESPRFVGRGVAAIAADPARQRWNQQSVTSAALAAEYGFTDIDGRRPDAWAVS</sequence>
<dbReference type="STRING" id="1502745.SAMN02799620_04244"/>
<dbReference type="NCBIfam" id="NF006159">
    <property type="entry name" value="PRK08303.1"/>
    <property type="match status" value="1"/>
</dbReference>
<dbReference type="SUPFAM" id="SSF51735">
    <property type="entry name" value="NAD(P)-binding Rossmann-fold domains"/>
    <property type="match status" value="1"/>
</dbReference>
<dbReference type="Proteomes" id="UP000199707">
    <property type="component" value="Unassembled WGS sequence"/>
</dbReference>
<proteinExistence type="predicted"/>
<dbReference type="Gene3D" id="3.40.50.720">
    <property type="entry name" value="NAD(P)-binding Rossmann-like Domain"/>
    <property type="match status" value="1"/>
</dbReference>
<dbReference type="PANTHER" id="PTHR44147:SF2">
    <property type="entry name" value="DEHYDROGENASE_REDUCTASE SDR FAMILY MEMBER 1"/>
    <property type="match status" value="1"/>
</dbReference>